<dbReference type="InterPro" id="IPR009562">
    <property type="entry name" value="DUF1178"/>
</dbReference>
<gene>
    <name evidence="2" type="ORF">EOD42_17275</name>
</gene>
<dbReference type="PIRSF" id="PIRSF032131">
    <property type="entry name" value="UCP032131"/>
    <property type="match status" value="1"/>
</dbReference>
<protein>
    <submittedName>
        <fullName evidence="2">DUF1178 family protein</fullName>
    </submittedName>
</protein>
<evidence type="ECO:0000256" key="1">
    <source>
        <dbReference type="SAM" id="MobiDB-lite"/>
    </source>
</evidence>
<evidence type="ECO:0000313" key="2">
    <source>
        <dbReference type="EMBL" id="RVT95335.1"/>
    </source>
</evidence>
<proteinExistence type="predicted"/>
<reference evidence="2 3" key="1">
    <citation type="submission" date="2019-01" db="EMBL/GenBank/DDBJ databases">
        <authorList>
            <person name="Chen W.-M."/>
        </authorList>
    </citation>
    <scope>NUCLEOTIDE SEQUENCE [LARGE SCALE GENOMIC DNA]</scope>
    <source>
        <strain evidence="2 3">CCP-6</strain>
    </source>
</reference>
<dbReference type="OrthoDB" id="9799894at2"/>
<evidence type="ECO:0000313" key="3">
    <source>
        <dbReference type="Proteomes" id="UP000282957"/>
    </source>
</evidence>
<name>A0A437MCJ0_9PROT</name>
<keyword evidence="3" id="KW-1185">Reference proteome</keyword>
<dbReference type="AlphaFoldDB" id="A0A437MCJ0"/>
<organism evidence="2 3">
    <name type="scientific">Rhodovarius crocodyli</name>
    <dbReference type="NCBI Taxonomy" id="1979269"/>
    <lineage>
        <taxon>Bacteria</taxon>
        <taxon>Pseudomonadati</taxon>
        <taxon>Pseudomonadota</taxon>
        <taxon>Alphaproteobacteria</taxon>
        <taxon>Acetobacterales</taxon>
        <taxon>Roseomonadaceae</taxon>
        <taxon>Rhodovarius</taxon>
    </lineage>
</organism>
<dbReference type="EMBL" id="SACL01000006">
    <property type="protein sequence ID" value="RVT95335.1"/>
    <property type="molecule type" value="Genomic_DNA"/>
</dbReference>
<dbReference type="Pfam" id="PF06676">
    <property type="entry name" value="DUF1178"/>
    <property type="match status" value="1"/>
</dbReference>
<dbReference type="Proteomes" id="UP000282957">
    <property type="component" value="Unassembled WGS sequence"/>
</dbReference>
<feature type="region of interest" description="Disordered" evidence="1">
    <location>
        <begin position="57"/>
        <end position="82"/>
    </location>
</feature>
<accession>A0A437MCJ0</accession>
<dbReference type="RefSeq" id="WP_127788822.1">
    <property type="nucleotide sequence ID" value="NZ_SACL01000006.1"/>
</dbReference>
<feature type="compositionally biased region" description="Low complexity" evidence="1">
    <location>
        <begin position="63"/>
        <end position="82"/>
    </location>
</feature>
<sequence>MISFSLRCDSGHQFDSWFRSSDAFESQARAGLVECPHCGSAKVEKALMAPAVARVPGAKGRPDAVPAPAPAEAAPAPTKAVAPKAMPAELVSLLQRMRAEVEKNCDYVGNQFAEEARRIHNGDADERGIYGEATEAEAEALRDEGIEIGNIPWLPRADS</sequence>
<comment type="caution">
    <text evidence="2">The sequence shown here is derived from an EMBL/GenBank/DDBJ whole genome shotgun (WGS) entry which is preliminary data.</text>
</comment>